<reference evidence="2" key="1">
    <citation type="submission" date="2022-11" db="UniProtKB">
        <authorList>
            <consortium name="WormBaseParasite"/>
        </authorList>
    </citation>
    <scope>IDENTIFICATION</scope>
</reference>
<protein>
    <submittedName>
        <fullName evidence="2">Uncharacterized protein</fullName>
    </submittedName>
</protein>
<accession>A0A915HX79</accession>
<name>A0A915HX79_ROMCU</name>
<keyword evidence="1" id="KW-1185">Reference proteome</keyword>
<dbReference type="WBParaSite" id="nRc.2.0.1.t05906-RA">
    <property type="protein sequence ID" value="nRc.2.0.1.t05906-RA"/>
    <property type="gene ID" value="nRc.2.0.1.g05906"/>
</dbReference>
<dbReference type="AlphaFoldDB" id="A0A915HX79"/>
<evidence type="ECO:0000313" key="2">
    <source>
        <dbReference type="WBParaSite" id="nRc.2.0.1.t05906-RA"/>
    </source>
</evidence>
<organism evidence="1 2">
    <name type="scientific">Romanomermis culicivorax</name>
    <name type="common">Nematode worm</name>
    <dbReference type="NCBI Taxonomy" id="13658"/>
    <lineage>
        <taxon>Eukaryota</taxon>
        <taxon>Metazoa</taxon>
        <taxon>Ecdysozoa</taxon>
        <taxon>Nematoda</taxon>
        <taxon>Enoplea</taxon>
        <taxon>Dorylaimia</taxon>
        <taxon>Mermithida</taxon>
        <taxon>Mermithoidea</taxon>
        <taxon>Mermithidae</taxon>
        <taxon>Romanomermis</taxon>
    </lineage>
</organism>
<proteinExistence type="predicted"/>
<evidence type="ECO:0000313" key="1">
    <source>
        <dbReference type="Proteomes" id="UP000887565"/>
    </source>
</evidence>
<sequence>MTAERWSKITVIIERGAKESNIPAIMNALAGYSNTPTKKQNANFMIRGHHNGKIYGQCLARRSKADGYFQTKQMIPHHRQHGLLLARRTGGVPVVNATKVTTTQQTISEIVQTVKKIILPDFAS</sequence>
<dbReference type="Proteomes" id="UP000887565">
    <property type="component" value="Unplaced"/>
</dbReference>